<accession>A0ABC9VA75</accession>
<comment type="caution">
    <text evidence="2">The sequence shown here is derived from an EMBL/GenBank/DDBJ whole genome shotgun (WGS) entry which is preliminary data.</text>
</comment>
<feature type="chain" id="PRO_5044764889" description="Lipoprotein" evidence="1">
    <location>
        <begin position="22"/>
        <end position="183"/>
    </location>
</feature>
<keyword evidence="1" id="KW-0732">Signal</keyword>
<proteinExistence type="predicted"/>
<keyword evidence="3" id="KW-1185">Reference proteome</keyword>
<gene>
    <name evidence="2" type="ORF">H839_15848</name>
</gene>
<organism evidence="2 3">
    <name type="scientific">Parageobacillus genomosp. 1</name>
    <dbReference type="NCBI Taxonomy" id="1295642"/>
    <lineage>
        <taxon>Bacteria</taxon>
        <taxon>Bacillati</taxon>
        <taxon>Bacillota</taxon>
        <taxon>Bacilli</taxon>
        <taxon>Bacillales</taxon>
        <taxon>Anoxybacillaceae</taxon>
        <taxon>Parageobacillus</taxon>
    </lineage>
</organism>
<evidence type="ECO:0000313" key="3">
    <source>
        <dbReference type="Proteomes" id="UP000023566"/>
    </source>
</evidence>
<reference evidence="2 3" key="1">
    <citation type="journal article" date="2014" name="Appl. Microbiol. Biotechnol.">
        <title>Transformable facultative thermophile Geobacillus stearothermophilus NUB3621 as a host strain for metabolic engineering.</title>
        <authorList>
            <person name="Blanchard K."/>
            <person name="Robic S."/>
            <person name="Matsumura I."/>
        </authorList>
    </citation>
    <scope>NUCLEOTIDE SEQUENCE [LARGE SCALE GENOMIC DNA]</scope>
    <source>
        <strain evidence="2 3">NUB3621</strain>
    </source>
</reference>
<evidence type="ECO:0000313" key="2">
    <source>
        <dbReference type="EMBL" id="EZP74988.1"/>
    </source>
</evidence>
<dbReference type="EMBL" id="AOTZ01000009">
    <property type="protein sequence ID" value="EZP74988.1"/>
    <property type="molecule type" value="Genomic_DNA"/>
</dbReference>
<feature type="signal peptide" evidence="1">
    <location>
        <begin position="1"/>
        <end position="21"/>
    </location>
</feature>
<sequence length="183" mass="20609">MKKLFMGVLILMVLLFAGCSADKPETKAKSESAQTKMDNSLDKLPLFPITLDKFISGYNSTSGVVPIKEGKLMKLDNKGYYKDLIYEETKDSQLMLRAIYGHDKKLRRISFIQKLPDDQILNDKGIAILNGTIHSLGIRANQLTDFLNSEETIGFFNENGYYVQITKMSPGLFTLIIDKATEN</sequence>
<dbReference type="PROSITE" id="PS51257">
    <property type="entry name" value="PROKAR_LIPOPROTEIN"/>
    <property type="match status" value="1"/>
</dbReference>
<dbReference type="RefSeq" id="WP_043906001.1">
    <property type="nucleotide sequence ID" value="NZ_CM002692.1"/>
</dbReference>
<dbReference type="Proteomes" id="UP000023566">
    <property type="component" value="Chromosome"/>
</dbReference>
<dbReference type="AlphaFoldDB" id="A0ABC9VA75"/>
<name>A0ABC9VA75_9BACL</name>
<evidence type="ECO:0008006" key="4">
    <source>
        <dbReference type="Google" id="ProtNLM"/>
    </source>
</evidence>
<evidence type="ECO:0000256" key="1">
    <source>
        <dbReference type="SAM" id="SignalP"/>
    </source>
</evidence>
<protein>
    <recommendedName>
        <fullName evidence="4">Lipoprotein</fullName>
    </recommendedName>
</protein>